<keyword evidence="8" id="KW-1185">Reference proteome</keyword>
<dbReference type="PANTHER" id="PTHR13556">
    <property type="entry name" value="TRANSCRIPTIONAL ADAPTER 3-RELATED"/>
    <property type="match status" value="1"/>
</dbReference>
<evidence type="ECO:0000256" key="2">
    <source>
        <dbReference type="ARBA" id="ARBA00005330"/>
    </source>
</evidence>
<reference evidence="7" key="1">
    <citation type="submission" date="2021-10" db="EMBL/GenBank/DDBJ databases">
        <title>De novo Genome Assembly of Clathrus columnatus (Basidiomycota, Fungi) Using Illumina and Nanopore Sequence Data.</title>
        <authorList>
            <person name="Ogiso-Tanaka E."/>
            <person name="Itagaki H."/>
            <person name="Hosoya T."/>
            <person name="Hosaka K."/>
        </authorList>
    </citation>
    <scope>NUCLEOTIDE SEQUENCE</scope>
    <source>
        <strain evidence="7">MO-923</strain>
    </source>
</reference>
<gene>
    <name evidence="7" type="ORF">Clacol_006104</name>
</gene>
<evidence type="ECO:0000256" key="6">
    <source>
        <dbReference type="SAM" id="MobiDB-lite"/>
    </source>
</evidence>
<keyword evidence="5" id="KW-0539">Nucleus</keyword>
<keyword evidence="3" id="KW-0805">Transcription regulation</keyword>
<dbReference type="Proteomes" id="UP001050691">
    <property type="component" value="Unassembled WGS sequence"/>
</dbReference>
<feature type="compositionally biased region" description="Low complexity" evidence="6">
    <location>
        <begin position="99"/>
        <end position="110"/>
    </location>
</feature>
<evidence type="ECO:0000313" key="7">
    <source>
        <dbReference type="EMBL" id="GJJ11866.1"/>
    </source>
</evidence>
<dbReference type="InterPro" id="IPR019340">
    <property type="entry name" value="Histone_AcTrfase_su3"/>
</dbReference>
<comment type="caution">
    <text evidence="7">The sequence shown here is derived from an EMBL/GenBank/DDBJ whole genome shotgun (WGS) entry which is preliminary data.</text>
</comment>
<dbReference type="AlphaFoldDB" id="A0AAV5AB48"/>
<evidence type="ECO:0000256" key="1">
    <source>
        <dbReference type="ARBA" id="ARBA00004123"/>
    </source>
</evidence>
<evidence type="ECO:0000256" key="3">
    <source>
        <dbReference type="ARBA" id="ARBA00023015"/>
    </source>
</evidence>
<dbReference type="GO" id="GO:0000124">
    <property type="term" value="C:SAGA complex"/>
    <property type="evidence" value="ECO:0007669"/>
    <property type="project" value="TreeGrafter"/>
</dbReference>
<feature type="region of interest" description="Disordered" evidence="6">
    <location>
        <begin position="86"/>
        <end position="112"/>
    </location>
</feature>
<feature type="region of interest" description="Disordered" evidence="6">
    <location>
        <begin position="502"/>
        <end position="541"/>
    </location>
</feature>
<dbReference type="PANTHER" id="PTHR13556:SF2">
    <property type="entry name" value="TRANSCRIPTIONAL ADAPTER 3"/>
    <property type="match status" value="1"/>
</dbReference>
<sequence>MSHHFTPYPTVSALRSQLLTGPPPSVPSIENLLNLQAELKLLGTKSLSRYKKAESDLRALEHLYRQCKDKDKDRDKSKIRDKIKVKRETTETSDANFHSVPASTPSSVPSGGYGVKVISGAKTLPGPVSAIKDKLKKEKDRVVSLEKDKKKDFKKKKRKREDEESDVEELLAADRHKKPKRSPEPPPSVVVHKHKSPAKPPHAPSVSTSSSNFFALPRHVLHIPQRPTPNPIPVPGPSSPRQVNEDFSKQKTPQQTAIATFWSYVEPWLRPIREEDVGLLEWDGDEETPFIVPPLGRHYTELWDDEDNGRFLALTGSPIPTPKTASLSKWDPLTIQESDLLCTDKGHALGPVHERLLSAILPVPVLADGRPAASGNVKPSLNGGPRCIDPVACDDRIGKLKPFDGDKQPPKVNIQDMQERLIKELRSFGLLGDEEPDYSKTPDDPLAAELRQCQRQLRAQMALNKARRQRLCEVAKVRLARNEFEEHLAALERSILAKYNQLQKRDMPKQAKKKKKSGGAGGGAHVVPDGPFLPPPHIHGAAWGLEKDDESVLGIDEELNNMILMRQRFIDVVQPCVDVKERQRPGTLYGSPQESIYRGIQIPRTTNTNGKGPG</sequence>
<comment type="similarity">
    <text evidence="2">Belongs to the NGG1 family.</text>
</comment>
<evidence type="ECO:0008006" key="9">
    <source>
        <dbReference type="Google" id="ProtNLM"/>
    </source>
</evidence>
<accession>A0AAV5AB48</accession>
<evidence type="ECO:0000313" key="8">
    <source>
        <dbReference type="Proteomes" id="UP001050691"/>
    </source>
</evidence>
<feature type="region of interest" description="Disordered" evidence="6">
    <location>
        <begin position="140"/>
        <end position="210"/>
    </location>
</feature>
<evidence type="ECO:0000256" key="5">
    <source>
        <dbReference type="ARBA" id="ARBA00023242"/>
    </source>
</evidence>
<feature type="compositionally biased region" description="Basic and acidic residues" evidence="6">
    <location>
        <begin position="140"/>
        <end position="151"/>
    </location>
</feature>
<name>A0AAV5AB48_9AGAM</name>
<dbReference type="EMBL" id="BPWL01000007">
    <property type="protein sequence ID" value="GJJ11866.1"/>
    <property type="molecule type" value="Genomic_DNA"/>
</dbReference>
<protein>
    <recommendedName>
        <fullName evidence="9">Transcriptional adapter 3</fullName>
    </recommendedName>
</protein>
<dbReference type="Pfam" id="PF10198">
    <property type="entry name" value="Ada3"/>
    <property type="match status" value="1"/>
</dbReference>
<keyword evidence="4" id="KW-0804">Transcription</keyword>
<organism evidence="7 8">
    <name type="scientific">Clathrus columnatus</name>
    <dbReference type="NCBI Taxonomy" id="1419009"/>
    <lineage>
        <taxon>Eukaryota</taxon>
        <taxon>Fungi</taxon>
        <taxon>Dikarya</taxon>
        <taxon>Basidiomycota</taxon>
        <taxon>Agaricomycotina</taxon>
        <taxon>Agaricomycetes</taxon>
        <taxon>Phallomycetidae</taxon>
        <taxon>Phallales</taxon>
        <taxon>Clathraceae</taxon>
        <taxon>Clathrus</taxon>
    </lineage>
</organism>
<dbReference type="GO" id="GO:0006357">
    <property type="term" value="P:regulation of transcription by RNA polymerase II"/>
    <property type="evidence" value="ECO:0007669"/>
    <property type="project" value="TreeGrafter"/>
</dbReference>
<dbReference type="GO" id="GO:0003713">
    <property type="term" value="F:transcription coactivator activity"/>
    <property type="evidence" value="ECO:0007669"/>
    <property type="project" value="TreeGrafter"/>
</dbReference>
<comment type="subcellular location">
    <subcellularLocation>
        <location evidence="1">Nucleus</location>
    </subcellularLocation>
</comment>
<proteinExistence type="inferred from homology"/>
<evidence type="ECO:0000256" key="4">
    <source>
        <dbReference type="ARBA" id="ARBA00023163"/>
    </source>
</evidence>
<dbReference type="GO" id="GO:0005634">
    <property type="term" value="C:nucleus"/>
    <property type="evidence" value="ECO:0007669"/>
    <property type="project" value="UniProtKB-SubCell"/>
</dbReference>